<dbReference type="InterPro" id="IPR016024">
    <property type="entry name" value="ARM-type_fold"/>
</dbReference>
<evidence type="ECO:0000256" key="6">
    <source>
        <dbReference type="ARBA" id="ARBA00022824"/>
    </source>
</evidence>
<comment type="caution">
    <text evidence="17">The sequence shown here is derived from an EMBL/GenBank/DDBJ whole genome shotgun (WGS) entry which is preliminary data.</text>
</comment>
<dbReference type="InterPro" id="IPR011989">
    <property type="entry name" value="ARM-like"/>
</dbReference>
<dbReference type="SUPFAM" id="SSF53474">
    <property type="entry name" value="alpha/beta-Hydrolases"/>
    <property type="match status" value="1"/>
</dbReference>
<proteinExistence type="inferred from homology"/>
<gene>
    <name evidence="17" type="ORF">Pfra01_001582700</name>
</gene>
<keyword evidence="10" id="KW-0472">Membrane</keyword>
<evidence type="ECO:0000256" key="13">
    <source>
        <dbReference type="ARBA" id="ARBA00038024"/>
    </source>
</evidence>
<feature type="compositionally biased region" description="Basic residues" evidence="16">
    <location>
        <begin position="441"/>
        <end position="454"/>
    </location>
</feature>
<dbReference type="OrthoDB" id="5086500at2759"/>
<keyword evidence="4" id="KW-0444">Lipid biosynthesis</keyword>
<dbReference type="Gene3D" id="1.25.10.10">
    <property type="entry name" value="Leucine-rich Repeat Variant"/>
    <property type="match status" value="2"/>
</dbReference>
<feature type="compositionally biased region" description="Polar residues" evidence="16">
    <location>
        <begin position="431"/>
        <end position="440"/>
    </location>
</feature>
<evidence type="ECO:0000256" key="12">
    <source>
        <dbReference type="ARBA" id="ARBA00023264"/>
    </source>
</evidence>
<dbReference type="InterPro" id="IPR052374">
    <property type="entry name" value="SERAC1"/>
</dbReference>
<evidence type="ECO:0000313" key="18">
    <source>
        <dbReference type="Proteomes" id="UP001165121"/>
    </source>
</evidence>
<evidence type="ECO:0000256" key="8">
    <source>
        <dbReference type="ARBA" id="ARBA00023098"/>
    </source>
</evidence>
<dbReference type="GO" id="GO:0005739">
    <property type="term" value="C:mitochondrion"/>
    <property type="evidence" value="ECO:0007669"/>
    <property type="project" value="UniProtKB-SubCell"/>
</dbReference>
<evidence type="ECO:0000256" key="4">
    <source>
        <dbReference type="ARBA" id="ARBA00022516"/>
    </source>
</evidence>
<evidence type="ECO:0000256" key="5">
    <source>
        <dbReference type="ARBA" id="ARBA00022692"/>
    </source>
</evidence>
<keyword evidence="18" id="KW-1185">Reference proteome</keyword>
<evidence type="ECO:0000256" key="16">
    <source>
        <dbReference type="SAM" id="MobiDB-lite"/>
    </source>
</evidence>
<dbReference type="SUPFAM" id="SSF48371">
    <property type="entry name" value="ARM repeat"/>
    <property type="match status" value="1"/>
</dbReference>
<keyword evidence="6" id="KW-0256">Endoplasmic reticulum</keyword>
<dbReference type="PANTHER" id="PTHR48182">
    <property type="entry name" value="PROTEIN SERAC1"/>
    <property type="match status" value="1"/>
</dbReference>
<keyword evidence="11" id="KW-0594">Phospholipid biosynthesis</keyword>
<protein>
    <recommendedName>
        <fullName evidence="14">Protein SERAC1</fullName>
    </recommendedName>
    <alternativeName>
        <fullName evidence="15">Serine active site-containing protein 1</fullName>
    </alternativeName>
</protein>
<keyword evidence="5" id="KW-0812">Transmembrane</keyword>
<evidence type="ECO:0000256" key="15">
    <source>
        <dbReference type="ARBA" id="ARBA00041701"/>
    </source>
</evidence>
<dbReference type="GO" id="GO:0005783">
    <property type="term" value="C:endoplasmic reticulum"/>
    <property type="evidence" value="ECO:0007669"/>
    <property type="project" value="UniProtKB-SubCell"/>
</dbReference>
<dbReference type="Gene3D" id="3.40.50.1820">
    <property type="entry name" value="alpha/beta hydrolase"/>
    <property type="match status" value="1"/>
</dbReference>
<name>A0A9W7CWG2_9STRA</name>
<keyword evidence="8" id="KW-0443">Lipid metabolism</keyword>
<evidence type="ECO:0000256" key="3">
    <source>
        <dbReference type="ARBA" id="ARBA00004240"/>
    </source>
</evidence>
<dbReference type="Proteomes" id="UP001165121">
    <property type="component" value="Unassembled WGS sequence"/>
</dbReference>
<keyword evidence="12" id="KW-1208">Phospholipid metabolism</keyword>
<feature type="region of interest" description="Disordered" evidence="16">
    <location>
        <begin position="428"/>
        <end position="457"/>
    </location>
</feature>
<evidence type="ECO:0000256" key="11">
    <source>
        <dbReference type="ARBA" id="ARBA00023209"/>
    </source>
</evidence>
<evidence type="ECO:0000256" key="10">
    <source>
        <dbReference type="ARBA" id="ARBA00023136"/>
    </source>
</evidence>
<dbReference type="EMBL" id="BSXT01001735">
    <property type="protein sequence ID" value="GMF44854.1"/>
    <property type="molecule type" value="Genomic_DNA"/>
</dbReference>
<comment type="similarity">
    <text evidence="13">Belongs to the SERAC1 family.</text>
</comment>
<evidence type="ECO:0000256" key="2">
    <source>
        <dbReference type="ARBA" id="ARBA00004173"/>
    </source>
</evidence>
<dbReference type="GO" id="GO:0008654">
    <property type="term" value="P:phospholipid biosynthetic process"/>
    <property type="evidence" value="ECO:0007669"/>
    <property type="project" value="UniProtKB-KW"/>
</dbReference>
<reference evidence="17" key="1">
    <citation type="submission" date="2023-04" db="EMBL/GenBank/DDBJ databases">
        <title>Phytophthora fragariaefolia NBRC 109709.</title>
        <authorList>
            <person name="Ichikawa N."/>
            <person name="Sato H."/>
            <person name="Tonouchi N."/>
        </authorList>
    </citation>
    <scope>NUCLEOTIDE SEQUENCE</scope>
    <source>
        <strain evidence="17">NBRC 109709</strain>
    </source>
</reference>
<evidence type="ECO:0000256" key="9">
    <source>
        <dbReference type="ARBA" id="ARBA00023128"/>
    </source>
</evidence>
<evidence type="ECO:0000313" key="17">
    <source>
        <dbReference type="EMBL" id="GMF44854.1"/>
    </source>
</evidence>
<dbReference type="GO" id="GO:0016020">
    <property type="term" value="C:membrane"/>
    <property type="evidence" value="ECO:0007669"/>
    <property type="project" value="UniProtKB-SubCell"/>
</dbReference>
<sequence length="1337" mass="147939">MQAGIHPKATAKRTRTKREDGGCSLADVVTLLPVNLSTFLPPEDALSLLDHCSASLSQDVRDAVATQGLKTFYDREEVHFGKGCMRDWHRLVPSKTAAGHLRRCGCSRQALPHDLPLPVQLNARHHLLDAMCLIYKGIQPHCFQVLQLDRSFERRQYGVFQPVVFSLAAALEEQLNIANRSGQGPIDVKDVAELTHLLNSVEKGFGTRFFRSSDQHHSPTGMVEAHWTSIHVDLTTNTTFCHFCDANTGSMVEGPPNPQFREAEYEFLMRQHCRDVYQPLKKFMICHLHHVRYVRPPRGWNQAGDNFHGNEWLDLMAGFTPGGVLCGVRETSAQRGRASRFKRRVGLRLVRFPTCFPSHRGAFSLPCETSWRPIYAAQVAAGPLQGASSSFRDLLSMLHVAKRPLLLLAGASVGAGAGFMYDGKALKGSEQLPTDSQSSRSMKRHLTRKPRSRTLKATSRQELGLQQSFIRDVACWVSSASVTSTRQAFTSPAVQYPTMEAGKEVLETAVKSSHVYQNLVKWLQQISLETSGWDPDQVLGSSSFALLVNLLSDTETSFSLQEDLEEELYRAMGVLSTNAQCAQAIAERATRYGKQALLNLAEVHDDDPRVGDALHRLVQLDSNDCHFGPANLASLLSLAVADVPDEYLEFALWGLAKAATPEAVSRRYKLRKVLFGDDSTAKTRRKLIASHKLWDALIQVAEKRSELVQLQAARLINELSNDAAVAQSMRRHGQSAKMLVDWMSSSREDLACTSFEIVCKMAGVDHDLQRLLVEAGALDTLRARVLEDSDRHVTAKLLEAIRCLAAPTTANAPFVLDQDALSFVSDSKDGEPLYDDDIENINIVLRHGYVDGWIELFTAFLKSSDEGIRDEAALCLEQIATCGNYKDQVVQEWLIAVLDSVLDKVPPEVAKGACSVREARSRTLPIQGLKTDITSYEASHAKALRALAFVMERKECQEELVRRGGISILKILLQSENGVVQRETARVLANLFACDDMVEALQNFAMDDCQLEVALEKWTQSDDIRLEAMAHRARSNRRYQNSLQRGGDLNNEVKYLDGIHPLHLSGSTSAQQSDYDIDIVFVHGLLGCPFSTWTCGEEEGTVWAQQWLLDDMKQEGLNPRVLSVGYDSQLLASGSVWKPMCFEDTGSEILTQLNAARVGCGDRPVVFVTHSLGGVLLKQVLLSSANPHADDDESSLINNVNGVVFFGVPHHGSPVAQRIQTFKPRRITQHPVTEHLHGTPHLEMLNDWCSEVFEEKNIPSLSVGESLPCRLPVIGVEALVVPSASANPGFGEFIPISDATHVDVCKPTSTEDLRYKLVHKFISKNAASSATQPSTAA</sequence>
<evidence type="ECO:0000256" key="14">
    <source>
        <dbReference type="ARBA" id="ARBA00040991"/>
    </source>
</evidence>
<keyword evidence="9" id="KW-0496">Mitochondrion</keyword>
<dbReference type="PANTHER" id="PTHR48182:SF2">
    <property type="entry name" value="PROTEIN SERAC1"/>
    <property type="match status" value="1"/>
</dbReference>
<evidence type="ECO:0000256" key="1">
    <source>
        <dbReference type="ARBA" id="ARBA00004167"/>
    </source>
</evidence>
<keyword evidence="7" id="KW-1133">Transmembrane helix</keyword>
<dbReference type="InterPro" id="IPR029058">
    <property type="entry name" value="AB_hydrolase_fold"/>
</dbReference>
<comment type="subcellular location">
    <subcellularLocation>
        <location evidence="3">Endoplasmic reticulum</location>
    </subcellularLocation>
    <subcellularLocation>
        <location evidence="1">Membrane</location>
        <topology evidence="1">Single-pass membrane protein</topology>
    </subcellularLocation>
    <subcellularLocation>
        <location evidence="2">Mitochondrion</location>
    </subcellularLocation>
</comment>
<accession>A0A9W7CWG2</accession>
<organism evidence="17 18">
    <name type="scientific">Phytophthora fragariaefolia</name>
    <dbReference type="NCBI Taxonomy" id="1490495"/>
    <lineage>
        <taxon>Eukaryota</taxon>
        <taxon>Sar</taxon>
        <taxon>Stramenopiles</taxon>
        <taxon>Oomycota</taxon>
        <taxon>Peronosporomycetes</taxon>
        <taxon>Peronosporales</taxon>
        <taxon>Peronosporaceae</taxon>
        <taxon>Phytophthora</taxon>
    </lineage>
</organism>
<evidence type="ECO:0000256" key="7">
    <source>
        <dbReference type="ARBA" id="ARBA00022989"/>
    </source>
</evidence>